<dbReference type="AlphaFoldDB" id="A0A7S0YB65"/>
<feature type="region of interest" description="Disordered" evidence="9">
    <location>
        <begin position="343"/>
        <end position="398"/>
    </location>
</feature>
<keyword evidence="6 8" id="KW-0472">Membrane</keyword>
<feature type="transmembrane region" description="Helical" evidence="8">
    <location>
        <begin position="56"/>
        <end position="81"/>
    </location>
</feature>
<evidence type="ECO:0000259" key="10">
    <source>
        <dbReference type="Pfam" id="PF01529"/>
    </source>
</evidence>
<dbReference type="GO" id="GO:0016020">
    <property type="term" value="C:membrane"/>
    <property type="evidence" value="ECO:0007669"/>
    <property type="project" value="UniProtKB-SubCell"/>
</dbReference>
<keyword evidence="5 8" id="KW-1133">Transmembrane helix</keyword>
<feature type="compositionally biased region" description="Low complexity" evidence="9">
    <location>
        <begin position="350"/>
        <end position="376"/>
    </location>
</feature>
<comment type="subcellular location">
    <subcellularLocation>
        <location evidence="1">Membrane</location>
        <topology evidence="1">Multi-pass membrane protein</topology>
    </subcellularLocation>
</comment>
<dbReference type="PROSITE" id="PS50216">
    <property type="entry name" value="DHHC"/>
    <property type="match status" value="1"/>
</dbReference>
<dbReference type="GO" id="GO:0019706">
    <property type="term" value="F:protein-cysteine S-palmitoyltransferase activity"/>
    <property type="evidence" value="ECO:0007669"/>
    <property type="project" value="UniProtKB-EC"/>
</dbReference>
<comment type="catalytic activity">
    <reaction evidence="8">
        <text>L-cysteinyl-[protein] + hexadecanoyl-CoA = S-hexadecanoyl-L-cysteinyl-[protein] + CoA</text>
        <dbReference type="Rhea" id="RHEA:36683"/>
        <dbReference type="Rhea" id="RHEA-COMP:10131"/>
        <dbReference type="Rhea" id="RHEA-COMP:11032"/>
        <dbReference type="ChEBI" id="CHEBI:29950"/>
        <dbReference type="ChEBI" id="CHEBI:57287"/>
        <dbReference type="ChEBI" id="CHEBI:57379"/>
        <dbReference type="ChEBI" id="CHEBI:74151"/>
        <dbReference type="EC" id="2.3.1.225"/>
    </reaction>
</comment>
<evidence type="ECO:0000256" key="9">
    <source>
        <dbReference type="SAM" id="MobiDB-lite"/>
    </source>
</evidence>
<feature type="transmembrane region" description="Helical" evidence="8">
    <location>
        <begin position="206"/>
        <end position="228"/>
    </location>
</feature>
<evidence type="ECO:0000256" key="6">
    <source>
        <dbReference type="ARBA" id="ARBA00023136"/>
    </source>
</evidence>
<name>A0A7S0YB65_9CHLO</name>
<gene>
    <name evidence="11" type="ORF">PPAR00522_LOCUS6915</name>
</gene>
<proteinExistence type="inferred from homology"/>
<evidence type="ECO:0000256" key="3">
    <source>
        <dbReference type="ARBA" id="ARBA00022679"/>
    </source>
</evidence>
<protein>
    <recommendedName>
        <fullName evidence="8">S-acyltransferase</fullName>
        <ecNumber evidence="8">2.3.1.225</ecNumber>
    </recommendedName>
    <alternativeName>
        <fullName evidence="8">Palmitoyltransferase</fullName>
    </alternativeName>
</protein>
<dbReference type="EC" id="2.3.1.225" evidence="8"/>
<keyword evidence="4 8" id="KW-0812">Transmembrane</keyword>
<accession>A0A7S0YB65</accession>
<feature type="domain" description="Palmitoyltransferase DHHC" evidence="10">
    <location>
        <begin position="124"/>
        <end position="247"/>
    </location>
</feature>
<evidence type="ECO:0000256" key="4">
    <source>
        <dbReference type="ARBA" id="ARBA00022692"/>
    </source>
</evidence>
<keyword evidence="3 8" id="KW-0808">Transferase</keyword>
<organism evidence="11">
    <name type="scientific">Polytomella parva</name>
    <dbReference type="NCBI Taxonomy" id="51329"/>
    <lineage>
        <taxon>Eukaryota</taxon>
        <taxon>Viridiplantae</taxon>
        <taxon>Chlorophyta</taxon>
        <taxon>core chlorophytes</taxon>
        <taxon>Chlorophyceae</taxon>
        <taxon>CS clade</taxon>
        <taxon>Chlamydomonadales</taxon>
        <taxon>Chlamydomonadaceae</taxon>
        <taxon>Polytomella</taxon>
    </lineage>
</organism>
<feature type="region of interest" description="Disordered" evidence="9">
    <location>
        <begin position="478"/>
        <end position="538"/>
    </location>
</feature>
<dbReference type="InterPro" id="IPR039859">
    <property type="entry name" value="PFA4/ZDH16/20/ERF2-like"/>
</dbReference>
<sequence>MGDISSLKWLDFFRFCRCLKVLGHVMVIFVLCIIGIIHYSVVEIIYGPKLFHSKNVIVFVGSLIVVISFSALTFMTAWSYLACVNTDPGSVPLNWHPFADEHQAKQELERMTFSTYYDKRDPRRPRYCRRCHAWKPERSHHCSVSARCVLKMDHYCIWVINCVGLLNYKFFLLFIGYSLVGSIFGCALILPPLIRIFENPQQMNPSASVLTIGALLSGVMALALVFFLGMHGQLVTKNLSTIEMYEKERIYPWPYDRGARRNFEEVFGKSKWQWFLPRYSKSERLELLSSCLDASSSRLMLMEGGMHGGGLVGVIGGEMYGGGDVMGGGGGAGGVISGAGGGGRNRKGDVMGPNGASTLGPSLPSSSSTSSSSAAAKGSISRLPYGNQPPYGSRSSYGTLTAPPNAAYVVIPASSTPGGASTASGAVVSYSNSNSQNISNSSDSYFGKDVHVTTNSALNGGVVKGDRLDHNKTMEELSCDDLDGQDDSANFRDGMGRSNTAGAGGGGGLQLVETGKEGGGGKGAYSKGALGSKVDRSV</sequence>
<comment type="similarity">
    <text evidence="2 8">Belongs to the DHHC palmitoyltransferase family.</text>
</comment>
<dbReference type="PANTHER" id="PTHR12246">
    <property type="entry name" value="PALMITOYLTRANSFERASE ZDHHC16"/>
    <property type="match status" value="1"/>
</dbReference>
<dbReference type="InterPro" id="IPR001594">
    <property type="entry name" value="Palmitoyltrfase_DHHC"/>
</dbReference>
<evidence type="ECO:0000256" key="8">
    <source>
        <dbReference type="RuleBase" id="RU079119"/>
    </source>
</evidence>
<evidence type="ECO:0000256" key="1">
    <source>
        <dbReference type="ARBA" id="ARBA00004141"/>
    </source>
</evidence>
<feature type="transmembrane region" description="Helical" evidence="8">
    <location>
        <begin position="21"/>
        <end position="41"/>
    </location>
</feature>
<feature type="transmembrane region" description="Helical" evidence="8">
    <location>
        <begin position="170"/>
        <end position="194"/>
    </location>
</feature>
<keyword evidence="7 8" id="KW-0012">Acyltransferase</keyword>
<evidence type="ECO:0000313" key="11">
    <source>
        <dbReference type="EMBL" id="CAD8770514.1"/>
    </source>
</evidence>
<evidence type="ECO:0000256" key="5">
    <source>
        <dbReference type="ARBA" id="ARBA00022989"/>
    </source>
</evidence>
<evidence type="ECO:0000256" key="7">
    <source>
        <dbReference type="ARBA" id="ARBA00023315"/>
    </source>
</evidence>
<dbReference type="EMBL" id="HBFM01010897">
    <property type="protein sequence ID" value="CAD8770514.1"/>
    <property type="molecule type" value="Transcribed_RNA"/>
</dbReference>
<evidence type="ECO:0000256" key="2">
    <source>
        <dbReference type="ARBA" id="ARBA00008574"/>
    </source>
</evidence>
<reference evidence="11" key="1">
    <citation type="submission" date="2021-01" db="EMBL/GenBank/DDBJ databases">
        <authorList>
            <person name="Corre E."/>
            <person name="Pelletier E."/>
            <person name="Niang G."/>
            <person name="Scheremetjew M."/>
            <person name="Finn R."/>
            <person name="Kale V."/>
            <person name="Holt S."/>
            <person name="Cochrane G."/>
            <person name="Meng A."/>
            <person name="Brown T."/>
            <person name="Cohen L."/>
        </authorList>
    </citation>
    <scope>NUCLEOTIDE SEQUENCE</scope>
    <source>
        <strain evidence="11">SAG 63-3</strain>
    </source>
</reference>
<comment type="domain">
    <text evidence="8">The DHHC domain is required for palmitoyltransferase activity.</text>
</comment>
<dbReference type="Pfam" id="PF01529">
    <property type="entry name" value="DHHC"/>
    <property type="match status" value="1"/>
</dbReference>